<dbReference type="EMBL" id="BMYF01000004">
    <property type="protein sequence ID" value="GHB30680.1"/>
    <property type="molecule type" value="Genomic_DNA"/>
</dbReference>
<proteinExistence type="inferred from homology"/>
<dbReference type="NCBIfam" id="TIGR00539">
    <property type="entry name" value="hemN_rel"/>
    <property type="match status" value="1"/>
</dbReference>
<dbReference type="SUPFAM" id="SSF102114">
    <property type="entry name" value="Radical SAM enzymes"/>
    <property type="match status" value="1"/>
</dbReference>
<dbReference type="InterPro" id="IPR010723">
    <property type="entry name" value="HemN_C"/>
</dbReference>
<comment type="subcellular location">
    <subcellularLocation>
        <location evidence="2">Cytoplasm</location>
    </subcellularLocation>
</comment>
<dbReference type="PROSITE" id="PS51918">
    <property type="entry name" value="RADICAL_SAM"/>
    <property type="match status" value="1"/>
</dbReference>
<keyword evidence="2" id="KW-0349">Heme</keyword>
<dbReference type="SMART" id="SM00729">
    <property type="entry name" value="Elp3"/>
    <property type="match status" value="1"/>
</dbReference>
<keyword evidence="2" id="KW-0411">Iron-sulfur</keyword>
<evidence type="ECO:0000256" key="1">
    <source>
        <dbReference type="ARBA" id="ARBA00006100"/>
    </source>
</evidence>
<keyword evidence="2" id="KW-0479">Metal-binding</keyword>
<name>A0A8J3G4P5_9BACT</name>
<accession>A0A8J3G4P5</accession>
<gene>
    <name evidence="4" type="ORF">GCM10008106_09460</name>
</gene>
<keyword evidence="5" id="KW-1185">Reference proteome</keyword>
<keyword evidence="2" id="KW-0408">Iron</keyword>
<evidence type="ECO:0000313" key="5">
    <source>
        <dbReference type="Proteomes" id="UP000642809"/>
    </source>
</evidence>
<dbReference type="Pfam" id="PF06969">
    <property type="entry name" value="HemN_C"/>
    <property type="match status" value="1"/>
</dbReference>
<dbReference type="GO" id="GO:0046872">
    <property type="term" value="F:metal ion binding"/>
    <property type="evidence" value="ECO:0007669"/>
    <property type="project" value="UniProtKB-UniRule"/>
</dbReference>
<comment type="similarity">
    <text evidence="1">Belongs to the anaerobic coproporphyrinogen-III oxidase family. HemW subfamily.</text>
</comment>
<sequence>MEAMTEALIAEIVHRKDALQKDPLIRTIYFGGGTPSLLSTKAIERILNTIHQHYPVSLEECTLEANPDDITLDKLQEFKSLGIDRLSIGIQSFQEHVLKFYNRAHSAQESLLAVKKSQDAGFEKLSIDLMYGFPHSDHNIWHQDLASALEINPGHISSYCLTIEPKTALAKWTQTGKFEEAEEGFVQEQMQHLIEATEKAGYEQYEISNFAIPGKEAIHNSNYWRGHSYLGIGPSAHSFDGNKRWSTVSNNNKYIRSIQAGDFSVQEENLEPVDILNEYVLTSLRTSWGTDLQKIQSEFGIHLVEEKKSLIAQLQGEGMIFVDSEHLRLSKKGKFLADSIASALFIDYL</sequence>
<comment type="function">
    <text evidence="2">Probably acts as a heme chaperone, transferring heme to an unknown acceptor. Binds one molecule of heme per monomer, possibly covalently. Binds 1 [4Fe-4S] cluster. The cluster is coordinated with 3 cysteines and an exchangeable S-adenosyl-L-methionine.</text>
</comment>
<dbReference type="Gene3D" id="3.30.750.200">
    <property type="match status" value="1"/>
</dbReference>
<dbReference type="PANTHER" id="PTHR13932">
    <property type="entry name" value="COPROPORPHYRINIGEN III OXIDASE"/>
    <property type="match status" value="1"/>
</dbReference>
<dbReference type="InterPro" id="IPR007197">
    <property type="entry name" value="rSAM"/>
</dbReference>
<dbReference type="GO" id="GO:0051539">
    <property type="term" value="F:4 iron, 4 sulfur cluster binding"/>
    <property type="evidence" value="ECO:0007669"/>
    <property type="project" value="UniProtKB-UniRule"/>
</dbReference>
<dbReference type="AlphaFoldDB" id="A0A8J3G4P5"/>
<organism evidence="4 5">
    <name type="scientific">Mongoliitalea lutea</name>
    <dbReference type="NCBI Taxonomy" id="849756"/>
    <lineage>
        <taxon>Bacteria</taxon>
        <taxon>Pseudomonadati</taxon>
        <taxon>Bacteroidota</taxon>
        <taxon>Cytophagia</taxon>
        <taxon>Cytophagales</taxon>
        <taxon>Cyclobacteriaceae</taxon>
        <taxon>Mongoliitalea</taxon>
    </lineage>
</organism>
<keyword evidence="2" id="KW-0143">Chaperone</keyword>
<dbReference type="InterPro" id="IPR058240">
    <property type="entry name" value="rSAM_sf"/>
</dbReference>
<evidence type="ECO:0000313" key="4">
    <source>
        <dbReference type="EMBL" id="GHB30680.1"/>
    </source>
</evidence>
<dbReference type="PANTHER" id="PTHR13932:SF5">
    <property type="entry name" value="RADICAL S-ADENOSYL METHIONINE DOMAIN-CONTAINING PROTEIN 1, MITOCHONDRIAL"/>
    <property type="match status" value="1"/>
</dbReference>
<protein>
    <recommendedName>
        <fullName evidence="2">Heme chaperone HemW</fullName>
    </recommendedName>
</protein>
<keyword evidence="2" id="KW-0004">4Fe-4S</keyword>
<dbReference type="GO" id="GO:0004109">
    <property type="term" value="F:coproporphyrinogen oxidase activity"/>
    <property type="evidence" value="ECO:0007669"/>
    <property type="project" value="InterPro"/>
</dbReference>
<dbReference type="Pfam" id="PF04055">
    <property type="entry name" value="Radical_SAM"/>
    <property type="match status" value="1"/>
</dbReference>
<feature type="domain" description="Radical SAM core" evidence="3">
    <location>
        <begin position="1"/>
        <end position="199"/>
    </location>
</feature>
<reference evidence="4" key="2">
    <citation type="submission" date="2020-09" db="EMBL/GenBank/DDBJ databases">
        <authorList>
            <person name="Sun Q."/>
            <person name="Kim S."/>
        </authorList>
    </citation>
    <scope>NUCLEOTIDE SEQUENCE</scope>
    <source>
        <strain evidence="4">KCTC 23224</strain>
    </source>
</reference>
<dbReference type="GO" id="GO:0006779">
    <property type="term" value="P:porphyrin-containing compound biosynthetic process"/>
    <property type="evidence" value="ECO:0007669"/>
    <property type="project" value="InterPro"/>
</dbReference>
<reference evidence="4" key="1">
    <citation type="journal article" date="2014" name="Int. J. Syst. Evol. Microbiol.">
        <title>Complete genome sequence of Corynebacterium casei LMG S-19264T (=DSM 44701T), isolated from a smear-ripened cheese.</title>
        <authorList>
            <consortium name="US DOE Joint Genome Institute (JGI-PGF)"/>
            <person name="Walter F."/>
            <person name="Albersmeier A."/>
            <person name="Kalinowski J."/>
            <person name="Ruckert C."/>
        </authorList>
    </citation>
    <scope>NUCLEOTIDE SEQUENCE</scope>
    <source>
        <strain evidence="4">KCTC 23224</strain>
    </source>
</reference>
<dbReference type="InterPro" id="IPR006638">
    <property type="entry name" value="Elp3/MiaA/NifB-like_rSAM"/>
</dbReference>
<comment type="caution">
    <text evidence="4">The sequence shown here is derived from an EMBL/GenBank/DDBJ whole genome shotgun (WGS) entry which is preliminary data.</text>
</comment>
<dbReference type="Proteomes" id="UP000642809">
    <property type="component" value="Unassembled WGS sequence"/>
</dbReference>
<evidence type="ECO:0000259" key="3">
    <source>
        <dbReference type="PROSITE" id="PS51918"/>
    </source>
</evidence>
<keyword evidence="2" id="KW-0963">Cytoplasm</keyword>
<dbReference type="GO" id="GO:0005737">
    <property type="term" value="C:cytoplasm"/>
    <property type="evidence" value="ECO:0007669"/>
    <property type="project" value="UniProtKB-SubCell"/>
</dbReference>
<keyword evidence="2" id="KW-0949">S-adenosyl-L-methionine</keyword>
<dbReference type="InterPro" id="IPR034505">
    <property type="entry name" value="Coproporphyrinogen-III_oxidase"/>
</dbReference>
<dbReference type="InterPro" id="IPR004559">
    <property type="entry name" value="HemW-like"/>
</dbReference>
<evidence type="ECO:0000256" key="2">
    <source>
        <dbReference type="RuleBase" id="RU364116"/>
    </source>
</evidence>